<organism evidence="3 4">
    <name type="scientific">Mesorhizobium humile</name>
    <dbReference type="NCBI Taxonomy" id="3072313"/>
    <lineage>
        <taxon>Bacteria</taxon>
        <taxon>Pseudomonadati</taxon>
        <taxon>Pseudomonadota</taxon>
        <taxon>Alphaproteobacteria</taxon>
        <taxon>Hyphomicrobiales</taxon>
        <taxon>Phyllobacteriaceae</taxon>
        <taxon>Mesorhizobium</taxon>
    </lineage>
</organism>
<feature type="transmembrane region" description="Helical" evidence="1">
    <location>
        <begin position="134"/>
        <end position="153"/>
    </location>
</feature>
<feature type="transmembrane region" description="Helical" evidence="1">
    <location>
        <begin position="51"/>
        <end position="70"/>
    </location>
</feature>
<feature type="transmembrane region" description="Helical" evidence="1">
    <location>
        <begin position="216"/>
        <end position="236"/>
    </location>
</feature>
<evidence type="ECO:0000259" key="2">
    <source>
        <dbReference type="Pfam" id="PF00892"/>
    </source>
</evidence>
<dbReference type="InterPro" id="IPR037185">
    <property type="entry name" value="EmrE-like"/>
</dbReference>
<keyword evidence="1" id="KW-0472">Membrane</keyword>
<gene>
    <name evidence="3" type="ORF">RFM52_20895</name>
</gene>
<feature type="transmembrane region" description="Helical" evidence="1">
    <location>
        <begin position="82"/>
        <end position="99"/>
    </location>
</feature>
<dbReference type="EMBL" id="JAVIIV010000014">
    <property type="protein sequence ID" value="MDX8487657.1"/>
    <property type="molecule type" value="Genomic_DNA"/>
</dbReference>
<feature type="domain" description="EamA" evidence="2">
    <location>
        <begin position="22"/>
        <end position="149"/>
    </location>
</feature>
<feature type="transmembrane region" description="Helical" evidence="1">
    <location>
        <begin position="191"/>
        <end position="210"/>
    </location>
</feature>
<accession>A0ABU4YPG7</accession>
<proteinExistence type="predicted"/>
<keyword evidence="1" id="KW-0812">Transmembrane</keyword>
<feature type="transmembrane region" description="Helical" evidence="1">
    <location>
        <begin position="105"/>
        <end position="127"/>
    </location>
</feature>
<dbReference type="Pfam" id="PF00892">
    <property type="entry name" value="EamA"/>
    <property type="match status" value="2"/>
</dbReference>
<dbReference type="Proteomes" id="UP001280156">
    <property type="component" value="Unassembled WGS sequence"/>
</dbReference>
<feature type="domain" description="EamA" evidence="2">
    <location>
        <begin position="160"/>
        <end position="286"/>
    </location>
</feature>
<keyword evidence="1" id="KW-1133">Transmembrane helix</keyword>
<name>A0ABU4YPG7_9HYPH</name>
<evidence type="ECO:0000313" key="4">
    <source>
        <dbReference type="Proteomes" id="UP001280156"/>
    </source>
</evidence>
<dbReference type="SUPFAM" id="SSF103481">
    <property type="entry name" value="Multidrug resistance efflux transporter EmrE"/>
    <property type="match status" value="2"/>
</dbReference>
<feature type="transmembrane region" description="Helical" evidence="1">
    <location>
        <begin position="159"/>
        <end position="179"/>
    </location>
</feature>
<evidence type="ECO:0000256" key="1">
    <source>
        <dbReference type="SAM" id="Phobius"/>
    </source>
</evidence>
<feature type="transmembrane region" description="Helical" evidence="1">
    <location>
        <begin position="271"/>
        <end position="290"/>
    </location>
</feature>
<dbReference type="InterPro" id="IPR000620">
    <property type="entry name" value="EamA_dom"/>
</dbReference>
<protein>
    <submittedName>
        <fullName evidence="3">EamA family transporter</fullName>
    </submittedName>
</protein>
<evidence type="ECO:0000313" key="3">
    <source>
        <dbReference type="EMBL" id="MDX8487657.1"/>
    </source>
</evidence>
<keyword evidence="4" id="KW-1185">Reference proteome</keyword>
<comment type="caution">
    <text evidence="3">The sequence shown here is derived from an EMBL/GenBank/DDBJ whole genome shotgun (WGS) entry which is preliminary data.</text>
</comment>
<feature type="transmembrane region" description="Helical" evidence="1">
    <location>
        <begin position="22"/>
        <end position="45"/>
    </location>
</feature>
<dbReference type="PANTHER" id="PTHR22911">
    <property type="entry name" value="ACYL-MALONYL CONDENSING ENZYME-RELATED"/>
    <property type="match status" value="1"/>
</dbReference>
<sequence>MNTTNSQEAVLGEGLGEGNYRIGFLFIAISAIAWSTGGMFVRILPLDAWTILFWRSLFATGFLAVYLCVIRPKYSLFPKGHAMIVAGSLALTMLAFIPACQLTSIANVAAIYVTTPVFTAILAWLWLGEKIGPTTICAVVTILIGSCVLVEGTSSASDFFGSSFAFATTLITAAVTVFIRGHREQSPLASVCLANILVSLVSLCFAAPLSANLRDLVWLALFGLVQVVMAFVLFSAGLRRVPASQGSLIGAIETPLAPLWVWLGFGETPSLSTLIGGTIITVAAVGYFLAMAGGRGCPKGENVDE</sequence>
<dbReference type="RefSeq" id="WP_320297889.1">
    <property type="nucleotide sequence ID" value="NZ_JAVIIU010000013.1"/>
</dbReference>
<dbReference type="PANTHER" id="PTHR22911:SF135">
    <property type="entry name" value="BLR4310 PROTEIN"/>
    <property type="match status" value="1"/>
</dbReference>
<reference evidence="3 4" key="1">
    <citation type="submission" date="2023-08" db="EMBL/GenBank/DDBJ databases">
        <title>Implementing the SeqCode for naming new Mesorhizobium species isolated from Vachellia karroo root nodules.</title>
        <authorList>
            <person name="Van Lill M."/>
        </authorList>
    </citation>
    <scope>NUCLEOTIDE SEQUENCE [LARGE SCALE GENOMIC DNA]</scope>
    <source>
        <strain evidence="3 4">VK2B</strain>
    </source>
</reference>